<feature type="region of interest" description="Disordered" evidence="1">
    <location>
        <begin position="75"/>
        <end position="109"/>
    </location>
</feature>
<feature type="compositionally biased region" description="Basic and acidic residues" evidence="1">
    <location>
        <begin position="75"/>
        <end position="89"/>
    </location>
</feature>
<reference evidence="2" key="1">
    <citation type="submission" date="2019-11" db="EMBL/GenBank/DDBJ databases">
        <authorList>
            <person name="Liu Y."/>
            <person name="Hou J."/>
            <person name="Li T.-Q."/>
            <person name="Guan C.-H."/>
            <person name="Wu X."/>
            <person name="Wu H.-Z."/>
            <person name="Ling F."/>
            <person name="Zhang R."/>
            <person name="Shi X.-G."/>
            <person name="Ren J.-P."/>
            <person name="Chen E.-F."/>
            <person name="Sun J.-M."/>
        </authorList>
    </citation>
    <scope>NUCLEOTIDE SEQUENCE</scope>
    <source>
        <strain evidence="2">Adult_tree_wgs_1</strain>
        <tissue evidence="2">Leaves</tissue>
    </source>
</reference>
<evidence type="ECO:0008006" key="4">
    <source>
        <dbReference type="Google" id="ProtNLM"/>
    </source>
</evidence>
<dbReference type="EMBL" id="WJXA01000270">
    <property type="protein sequence ID" value="KAF7113577.1"/>
    <property type="molecule type" value="Genomic_DNA"/>
</dbReference>
<protein>
    <recommendedName>
        <fullName evidence="4">Retrotransposon gag domain-containing protein</fullName>
    </recommendedName>
</protein>
<sequence>MNQQSDQSVADYTKQFYQFLSRCNLRENDEQLVARYVSGLKSELKGELIMLSLSSLEEAYQMTLEAEKKLKWDSYRKPDSSKGEKDMVEKAVAQTSERPNRKREKTKIKEREFRSQSVFDVVKLGIHHFDTKSLLIQQVLVAPKDGAEKILNNKACCKTTTMVNWSKPPIYDEYPKDEGIALGELASVLPIHNTQQSSTWVSNKRKSNDSNWIDKSVYEQRTKLFETYGIIHRFECLFIMDSGSQGNYVSQQLVSFLNLPTEYLPKPYNVSWVNQGS</sequence>
<dbReference type="Proteomes" id="UP000626092">
    <property type="component" value="Unassembled WGS sequence"/>
</dbReference>
<gene>
    <name evidence="2" type="ORF">RHSIM_RhsimUnG0111900</name>
</gene>
<comment type="caution">
    <text evidence="2">The sequence shown here is derived from an EMBL/GenBank/DDBJ whole genome shotgun (WGS) entry which is preliminary data.</text>
</comment>
<name>A0A834FUY0_RHOSS</name>
<dbReference type="PANTHER" id="PTHR35046">
    <property type="entry name" value="ZINC KNUCKLE (CCHC-TYPE) FAMILY PROTEIN"/>
    <property type="match status" value="1"/>
</dbReference>
<dbReference type="OrthoDB" id="1789889at2759"/>
<organism evidence="2 3">
    <name type="scientific">Rhododendron simsii</name>
    <name type="common">Sims's rhododendron</name>
    <dbReference type="NCBI Taxonomy" id="118357"/>
    <lineage>
        <taxon>Eukaryota</taxon>
        <taxon>Viridiplantae</taxon>
        <taxon>Streptophyta</taxon>
        <taxon>Embryophyta</taxon>
        <taxon>Tracheophyta</taxon>
        <taxon>Spermatophyta</taxon>
        <taxon>Magnoliopsida</taxon>
        <taxon>eudicotyledons</taxon>
        <taxon>Gunneridae</taxon>
        <taxon>Pentapetalae</taxon>
        <taxon>asterids</taxon>
        <taxon>Ericales</taxon>
        <taxon>Ericaceae</taxon>
        <taxon>Ericoideae</taxon>
        <taxon>Rhodoreae</taxon>
        <taxon>Rhododendron</taxon>
    </lineage>
</organism>
<dbReference type="PANTHER" id="PTHR35046:SF26">
    <property type="entry name" value="RNA-DIRECTED DNA POLYMERASE"/>
    <property type="match status" value="1"/>
</dbReference>
<accession>A0A834FUY0</accession>
<evidence type="ECO:0000256" key="1">
    <source>
        <dbReference type="SAM" id="MobiDB-lite"/>
    </source>
</evidence>
<dbReference type="CDD" id="cd00303">
    <property type="entry name" value="retropepsin_like"/>
    <property type="match status" value="1"/>
</dbReference>
<keyword evidence="3" id="KW-1185">Reference proteome</keyword>
<dbReference type="AlphaFoldDB" id="A0A834FUY0"/>
<evidence type="ECO:0000313" key="3">
    <source>
        <dbReference type="Proteomes" id="UP000626092"/>
    </source>
</evidence>
<evidence type="ECO:0000313" key="2">
    <source>
        <dbReference type="EMBL" id="KAF7113577.1"/>
    </source>
</evidence>
<proteinExistence type="predicted"/>